<dbReference type="EMBL" id="JSCE01000250">
    <property type="protein sequence ID" value="KHM47481.1"/>
    <property type="molecule type" value="Genomic_DNA"/>
</dbReference>
<dbReference type="InterPro" id="IPR009242">
    <property type="entry name" value="DUF896"/>
</dbReference>
<evidence type="ECO:0000313" key="4">
    <source>
        <dbReference type="Proteomes" id="UP000030993"/>
    </source>
</evidence>
<gene>
    <name evidence="3" type="ORF">NZ47_13545</name>
</gene>
<comment type="similarity">
    <text evidence="2">Belongs to the UPF0291 family.</text>
</comment>
<dbReference type="AlphaFoldDB" id="A0A0B2JM69"/>
<comment type="subcellular location">
    <subcellularLocation>
        <location evidence="2">Cytoplasm</location>
    </subcellularLocation>
</comment>
<dbReference type="Proteomes" id="UP000030993">
    <property type="component" value="Unassembled WGS sequence"/>
</dbReference>
<dbReference type="GO" id="GO:0005737">
    <property type="term" value="C:cytoplasm"/>
    <property type="evidence" value="ECO:0007669"/>
    <property type="project" value="UniProtKB-SubCell"/>
</dbReference>
<accession>A0A0B2JM69</accession>
<protein>
    <recommendedName>
        <fullName evidence="2">UPF0291 protein NZ47_13545</fullName>
    </recommendedName>
</protein>
<dbReference type="RefSeq" id="WP_039212100.1">
    <property type="nucleotide sequence ID" value="NZ_DFHJ01000030.1"/>
</dbReference>
<dbReference type="STRING" id="82374.NZ47_13545"/>
<dbReference type="PANTHER" id="PTHR37300:SF1">
    <property type="entry name" value="UPF0291 PROTEIN YNZC"/>
    <property type="match status" value="1"/>
</dbReference>
<dbReference type="Pfam" id="PF05979">
    <property type="entry name" value="DUF896"/>
    <property type="match status" value="1"/>
</dbReference>
<sequence length="64" mass="7601">MITKELIEEINTLSRKQRSVGLTPEEKERQTELRQAYLVSFRENMKSVLDNIEIVDELPKNMQH</sequence>
<keyword evidence="1 2" id="KW-0963">Cytoplasm</keyword>
<organism evidence="3 4">
    <name type="scientific">Anaerovibrio lipolyticus</name>
    <dbReference type="NCBI Taxonomy" id="82374"/>
    <lineage>
        <taxon>Bacteria</taxon>
        <taxon>Bacillati</taxon>
        <taxon>Bacillota</taxon>
        <taxon>Negativicutes</taxon>
        <taxon>Selenomonadales</taxon>
        <taxon>Selenomonadaceae</taxon>
        <taxon>Anaerovibrio</taxon>
    </lineage>
</organism>
<reference evidence="3 4" key="1">
    <citation type="journal article" date="2013" name="PLoS ONE">
        <title>Identification and characterization of three novel lipases belonging to families II and V from Anaerovibrio lipolyticus 5ST.</title>
        <authorList>
            <person name="Prive F."/>
            <person name="Kaderbhai N.N."/>
            <person name="Girdwood S."/>
            <person name="Worgan H.J."/>
            <person name="Pinloche E."/>
            <person name="Scollan N.D."/>
            <person name="Huws S.A."/>
            <person name="Newbold C.J."/>
        </authorList>
    </citation>
    <scope>NUCLEOTIDE SEQUENCE [LARGE SCALE GENOMIC DNA]</scope>
    <source>
        <strain evidence="3 4">5S</strain>
    </source>
</reference>
<dbReference type="PANTHER" id="PTHR37300">
    <property type="entry name" value="UPF0291 PROTEIN CBO2609/CLC_2481"/>
    <property type="match status" value="1"/>
</dbReference>
<comment type="caution">
    <text evidence="3">The sequence shown here is derived from an EMBL/GenBank/DDBJ whole genome shotgun (WGS) entry which is preliminary data.</text>
</comment>
<dbReference type="eggNOG" id="COG4224">
    <property type="taxonomic scope" value="Bacteria"/>
</dbReference>
<dbReference type="HAMAP" id="MF_01103">
    <property type="entry name" value="UPF0291"/>
    <property type="match status" value="1"/>
</dbReference>
<dbReference type="SUPFAM" id="SSF158221">
    <property type="entry name" value="YnzC-like"/>
    <property type="match status" value="1"/>
</dbReference>
<keyword evidence="4" id="KW-1185">Reference proteome</keyword>
<name>A0A0B2JM69_9FIRM</name>
<dbReference type="Gene3D" id="1.10.287.540">
    <property type="entry name" value="Helix hairpin bin"/>
    <property type="match status" value="1"/>
</dbReference>
<evidence type="ECO:0000256" key="1">
    <source>
        <dbReference type="ARBA" id="ARBA00022490"/>
    </source>
</evidence>
<evidence type="ECO:0000256" key="2">
    <source>
        <dbReference type="HAMAP-Rule" id="MF_01103"/>
    </source>
</evidence>
<evidence type="ECO:0000313" key="3">
    <source>
        <dbReference type="EMBL" id="KHM47481.1"/>
    </source>
</evidence>
<proteinExistence type="inferred from homology"/>